<keyword evidence="2" id="KW-1185">Reference proteome</keyword>
<dbReference type="Proteomes" id="UP001175000">
    <property type="component" value="Unassembled WGS sequence"/>
</dbReference>
<name>A0AA39WQU8_9PEZI</name>
<reference evidence="1" key="1">
    <citation type="submission" date="2023-06" db="EMBL/GenBank/DDBJ databases">
        <title>Genome-scale phylogeny and comparative genomics of the fungal order Sordariales.</title>
        <authorList>
            <consortium name="Lawrence Berkeley National Laboratory"/>
            <person name="Hensen N."/>
            <person name="Bonometti L."/>
            <person name="Westerberg I."/>
            <person name="Brannstrom I.O."/>
            <person name="Guillou S."/>
            <person name="Cros-Aarteil S."/>
            <person name="Calhoun S."/>
            <person name="Haridas S."/>
            <person name="Kuo A."/>
            <person name="Mondo S."/>
            <person name="Pangilinan J."/>
            <person name="Riley R."/>
            <person name="Labutti K."/>
            <person name="Andreopoulos B."/>
            <person name="Lipzen A."/>
            <person name="Chen C."/>
            <person name="Yanf M."/>
            <person name="Daum C."/>
            <person name="Ng V."/>
            <person name="Clum A."/>
            <person name="Steindorff A."/>
            <person name="Ohm R."/>
            <person name="Martin F."/>
            <person name="Silar P."/>
            <person name="Natvig D."/>
            <person name="Lalanne C."/>
            <person name="Gautier V."/>
            <person name="Ament-Velasquez S.L."/>
            <person name="Kruys A."/>
            <person name="Hutchinson M.I."/>
            <person name="Powell A.J."/>
            <person name="Barry K."/>
            <person name="Miller A.N."/>
            <person name="Grigoriev I.V."/>
            <person name="Debuchy R."/>
            <person name="Gladieux P."/>
            <person name="Thoren M.H."/>
            <person name="Johannesson H."/>
        </authorList>
    </citation>
    <scope>NUCLEOTIDE SEQUENCE</scope>
    <source>
        <strain evidence="1">CBS 606.72</strain>
    </source>
</reference>
<sequence>MQVVISVPSSSLERRPRLCQPNGSTVINQQTPYRKQSSARSWHLAGRCTGHTAYGMGRGSPMSPFSHVVTAVPSTPFRAVIVGSDISSRSVPVGCNFLPEVLTANPRHTYLPYVLCRGGGNMPCSSATVPASDGLAADTKKEHRHTTLLSNRFPIRTTSPCTYAVRIRQTNMELPLIVSGVTGFGHPLQTLPSSQTKKKFSCVGGVSNAMCQLAYETRARSNGDSKS</sequence>
<evidence type="ECO:0000313" key="1">
    <source>
        <dbReference type="EMBL" id="KAK0619915.1"/>
    </source>
</evidence>
<protein>
    <submittedName>
        <fullName evidence="1">Uncharacterized protein</fullName>
    </submittedName>
</protein>
<organism evidence="1 2">
    <name type="scientific">Immersiella caudata</name>
    <dbReference type="NCBI Taxonomy" id="314043"/>
    <lineage>
        <taxon>Eukaryota</taxon>
        <taxon>Fungi</taxon>
        <taxon>Dikarya</taxon>
        <taxon>Ascomycota</taxon>
        <taxon>Pezizomycotina</taxon>
        <taxon>Sordariomycetes</taxon>
        <taxon>Sordariomycetidae</taxon>
        <taxon>Sordariales</taxon>
        <taxon>Lasiosphaeriaceae</taxon>
        <taxon>Immersiella</taxon>
    </lineage>
</organism>
<dbReference type="EMBL" id="JAULSU010000004">
    <property type="protein sequence ID" value="KAK0619915.1"/>
    <property type="molecule type" value="Genomic_DNA"/>
</dbReference>
<gene>
    <name evidence="1" type="ORF">B0T14DRAFT_219676</name>
</gene>
<dbReference type="AlphaFoldDB" id="A0AA39WQU8"/>
<evidence type="ECO:0000313" key="2">
    <source>
        <dbReference type="Proteomes" id="UP001175000"/>
    </source>
</evidence>
<proteinExistence type="predicted"/>
<accession>A0AA39WQU8</accession>
<comment type="caution">
    <text evidence="1">The sequence shown here is derived from an EMBL/GenBank/DDBJ whole genome shotgun (WGS) entry which is preliminary data.</text>
</comment>